<sequence>MNKPFNPAALLSPDEIPAYLSDALDDDDPQVFIAALGNVARAQGISHIAEHTGLGRESLYKSLSGNSEPRWDTVIRVLRAMGLRLRPERGGG</sequence>
<dbReference type="NCBIfam" id="TIGR02684">
    <property type="entry name" value="dnstrm_HI1420"/>
    <property type="match status" value="1"/>
</dbReference>
<gene>
    <name evidence="1" type="ORF">CTOB1V02_LOCUS14201</name>
</gene>
<dbReference type="PANTHER" id="PTHR40275">
    <property type="entry name" value="SSL7038 PROTEIN"/>
    <property type="match status" value="1"/>
</dbReference>
<dbReference type="PANTHER" id="PTHR40275:SF1">
    <property type="entry name" value="SSL7038 PROTEIN"/>
    <property type="match status" value="1"/>
</dbReference>
<protein>
    <submittedName>
        <fullName evidence="1">Uncharacterized protein</fullName>
    </submittedName>
</protein>
<dbReference type="EMBL" id="OB678707">
    <property type="protein sequence ID" value="CAD7236386.1"/>
    <property type="molecule type" value="Genomic_DNA"/>
</dbReference>
<dbReference type="GO" id="GO:0003677">
    <property type="term" value="F:DNA binding"/>
    <property type="evidence" value="ECO:0007669"/>
    <property type="project" value="InterPro"/>
</dbReference>
<proteinExistence type="predicted"/>
<dbReference type="SUPFAM" id="SSF47413">
    <property type="entry name" value="lambda repressor-like DNA-binding domains"/>
    <property type="match status" value="1"/>
</dbReference>
<organism evidence="1">
    <name type="scientific">Cyprideis torosa</name>
    <dbReference type="NCBI Taxonomy" id="163714"/>
    <lineage>
        <taxon>Eukaryota</taxon>
        <taxon>Metazoa</taxon>
        <taxon>Ecdysozoa</taxon>
        <taxon>Arthropoda</taxon>
        <taxon>Crustacea</taxon>
        <taxon>Oligostraca</taxon>
        <taxon>Ostracoda</taxon>
        <taxon>Podocopa</taxon>
        <taxon>Podocopida</taxon>
        <taxon>Cytherocopina</taxon>
        <taxon>Cytheroidea</taxon>
        <taxon>Cytherideidae</taxon>
        <taxon>Cyprideis</taxon>
    </lineage>
</organism>
<reference evidence="1" key="1">
    <citation type="submission" date="2020-11" db="EMBL/GenBank/DDBJ databases">
        <authorList>
            <person name="Tran Van P."/>
        </authorList>
    </citation>
    <scope>NUCLEOTIDE SEQUENCE</scope>
</reference>
<dbReference type="Pfam" id="PF21716">
    <property type="entry name" value="dnstrm_HI1420"/>
    <property type="match status" value="1"/>
</dbReference>
<dbReference type="AlphaFoldDB" id="A0A7R8WWD3"/>
<name>A0A7R8WWD3_9CRUS</name>
<accession>A0A7R8WWD3</accession>
<dbReference type="InterPro" id="IPR014057">
    <property type="entry name" value="HI1420"/>
</dbReference>
<dbReference type="InterPro" id="IPR010982">
    <property type="entry name" value="Lambda_DNA-bd_dom_sf"/>
</dbReference>
<evidence type="ECO:0000313" key="1">
    <source>
        <dbReference type="EMBL" id="CAD7236386.1"/>
    </source>
</evidence>